<name>A0ABT5AUV1_9CYAN</name>
<dbReference type="Pfam" id="PF11536">
    <property type="entry name" value="DUF3226"/>
    <property type="match status" value="1"/>
</dbReference>
<accession>A0ABT5AUV1</accession>
<protein>
    <submittedName>
        <fullName evidence="1">Uncharacterized protein</fullName>
    </submittedName>
</protein>
<organism evidence="1 2">
    <name type="scientific">Anabaenopsis arnoldii</name>
    <dbReference type="NCBI Taxonomy" id="2152938"/>
    <lineage>
        <taxon>Bacteria</taxon>
        <taxon>Bacillati</taxon>
        <taxon>Cyanobacteriota</taxon>
        <taxon>Cyanophyceae</taxon>
        <taxon>Nostocales</taxon>
        <taxon>Nodulariaceae</taxon>
        <taxon>Anabaenopsis</taxon>
    </lineage>
</organism>
<keyword evidence="2" id="KW-1185">Reference proteome</keyword>
<gene>
    <name evidence="1" type="ORF">PN457_15580</name>
</gene>
<comment type="caution">
    <text evidence="1">The sequence shown here is derived from an EMBL/GenBank/DDBJ whole genome shotgun (WGS) entry which is preliminary data.</text>
</comment>
<dbReference type="EMBL" id="JAQMUH010000178">
    <property type="protein sequence ID" value="MDB9541060.1"/>
    <property type="molecule type" value="Genomic_DNA"/>
</dbReference>
<evidence type="ECO:0000313" key="1">
    <source>
        <dbReference type="EMBL" id="MDB9541060.1"/>
    </source>
</evidence>
<reference evidence="1 2" key="1">
    <citation type="submission" date="2023-01" db="EMBL/GenBank/DDBJ databases">
        <title>Genomes from the Australian National Cyanobacteria Reference Collection.</title>
        <authorList>
            <person name="Willis A."/>
            <person name="Lee E.M.F."/>
        </authorList>
    </citation>
    <scope>NUCLEOTIDE SEQUENCE [LARGE SCALE GENOMIC DNA]</scope>
    <source>
        <strain evidence="1 2">CS-1033</strain>
    </source>
</reference>
<dbReference type="Proteomes" id="UP001212499">
    <property type="component" value="Unassembled WGS sequence"/>
</dbReference>
<dbReference type="InterPro" id="IPR024508">
    <property type="entry name" value="DUF3226"/>
</dbReference>
<sequence>MPAIYYTDNLSVAIYAGGGSNLAKLLLAILANHTPYKQEIVAFGIIADADQDSPNKIAQEYSGKFQVYFPQFPTVGGKVDTDYPRTGIYVLPDNIKQGVLENILHSCGHSAYPVHMEKAESYLAEFDAEHKLDWKPFDHQKALIATVVSVLKPGKTNTVSIKDNNWISKDTCSQVPALENFVEFIKQLLDI</sequence>
<proteinExistence type="predicted"/>
<evidence type="ECO:0000313" key="2">
    <source>
        <dbReference type="Proteomes" id="UP001212499"/>
    </source>
</evidence>